<reference evidence="7" key="1">
    <citation type="submission" date="2020-03" db="EMBL/GenBank/DDBJ databases">
        <title>A high-quality chromosome-level genome assembly of a woody plant with both climbing and erect habits, Rhamnella rubrinervis.</title>
        <authorList>
            <person name="Lu Z."/>
            <person name="Yang Y."/>
            <person name="Zhu X."/>
            <person name="Sun Y."/>
        </authorList>
    </citation>
    <scope>NUCLEOTIDE SEQUENCE</scope>
    <source>
        <strain evidence="7">BYM</strain>
        <tissue evidence="7">Leaf</tissue>
    </source>
</reference>
<dbReference type="InterPro" id="IPR011332">
    <property type="entry name" value="Ribosomal_zn-bd"/>
</dbReference>
<proteinExistence type="inferred from homology"/>
<evidence type="ECO:0000256" key="4">
    <source>
        <dbReference type="PROSITE-ProRule" id="PRU00175"/>
    </source>
</evidence>
<feature type="domain" description="RING-type" evidence="6">
    <location>
        <begin position="4726"/>
        <end position="4760"/>
    </location>
</feature>
<sequence length="4910" mass="549789">MDSSSPADPMVLLEDFGQKVDLTRRIREVLLNYPEGTTVLKELIQNADDAGATAVRLCLDRRCHASKSLLSSSLAQWQGPALLAYNDAVFTEDDFASISRIGGSGKHAQAWKTGRFGVGFNSVYHLTDIPSFVSGKYVVLFDPQGLFLPNVSASNPGKRIDFVSSLALLAYRDQFLPYCAFGCDMKSPFAGTLFRFPLRNADQAVKSKLSRQSYLEEDISSMFLQLYEEGVFTLLFLKSVLCIEMYIWDADEPQPRKLFSCSVSSANDDIVWHRQAILRLSKSINSSDTEIDCYSLKFLSEATSGSQSEKKIDTFYIVQTMASTSSRIGSFAATASKEYDIHLLPWASIAACLSDNSSSNNALKLGRAFCFLPLPVRTGLSVQVNGYFEVSSNRRGIWYGDDMDRSGKIRSVWNRLLLEDIVAPTFRQLLLGAQGLLNSRELYYSLWPSGSFEELWDILVEHIYRNISNAPVLYSDLDGGKWVSPFEAFLHDEEFSKSKELGEALMQLGMPIVHLPTSLSNMLLKYAFSIQQKVVTPNTARCFLREFYSNMTLSKSYKLVLLEYCLEDLIDTDVSTHAYNLPLLPLANGDFGCLSEASKGISYFICNELEYKLLEQIYDRVVDQNIPVEIVNRLSAIAKSSMTNLVVFNVNYFLQFFPLLLPPDWKYKIKVLWDPESFQSHPTSTWLVLFWQYLRNHCKKLSLLSDWPILPSTSGHLYRCSRQSKMINAEKLSEKMQEILVKIGCKVLNPNYGVQHSDLSQYVSDGNGASILESIYDVFASDGGMMVTIFDNLEVEERDELRRFLLDPKWYLGDCMNESDIRNCKKLPIFKVFGGGSTQNFQFSDLENPPKYLQPLDIPECFLGDEFIISSSDSEEGILLRYFRIERMGKACFYKQHVLNKLGELQPEVRDGIILSILHDLPQLCVEDMSFREYLRNLEFVPTISGALKCPTVLYDPRNEELYALLEDSDSFPHGPFEESGVLDMLQGLGLRTSVSPETVIQSARHVERLMHENQQKAYFKGKVLLSYLEVNAMKWMHNPLNDDRGKVNKLFSQAAFAFRPRSLKSDLERFWNDLRLICWCPVLISSPFKALPWPVASSMVAPPKLVRLQTDLWLVSASMRILDADCSSTALSYSLGWSSPPGGSVIAAQLLELGKNNEIVNDQVLRQELAMAMPRIYSMLTSLLGSDEMDIVKAVLEGCRWIWVGDGFATADEVVLDGPLHLAPYIRVIPIDLAVFKELFVELGIREVLKSTDYADILYRMAMKKGSSPLDTQEIRAAILIVQHLAEVQFHEHKIKIYLPDASGRLFPASDLVYNDAPWLLGSEGTDSTFNISSTVALNARRTVQKFVHGNISNDVAEKLGVCSLRRILLAESADSMNLSLSGAAEAFGQHEALTTRLKHILEMYADGPGILYELVQNAEDAGASEVVFLLDKSQYGTSSVLSPEMADWQGPALYCFNNSVFSPQDLYAISRIGQESKLEKPFAIGRFGLGFNCVYHFTDVPMFVSGENIVMFDPHACYLPGISPSHPGLRIKFVGRRIMEQFPDQFSPFLHFGCDLQHPFPGTLFRFPLRSTSVASRSHIKKEGYAPEDVISLFASFSQVVSDALLFLHNVKSISVFVKEGNGDEMQLQHRAQKHCISDHQMESNSQQDMFSFFEGGRHGGMDKDQFLNKLSKSVDRNLPYKCQKILIVEESLSGVSSHCWITSECLGGGQAKNKSKVSNDKPHAFIPWACVAAYLHSFEVDGELSDILKSKDLCTTSSNLLQVSIDSIQNRMDFDGRAFCFLPLPINTGLPAHVNAYFELSSNRRDIWFGNDMAGGGKKRSDWNIYLLEDVVAPAYGHMLEKIALEIGPGDLFFSFWPKTTGLEPWASVVRKLYTFIADFGLCVLYTKARGGQWISTKQAIFPDFTFHKADELIQALSEAGLPIVTVSGPIVNKFMEVRPSLHFLTPQLLRTLLIRRKRGFKDRNAMILTLEYCLFDLKMPFQSDSLRGLPLLPLADGSFTIFEKNGFGERIYISRGDEYGLLMDSVPYQLVDNGVPEVVYGKLCDIAQTEGSNISFLSCYLLEKLLLKLLPAEWQHAKRVTWIPGHHGQPSLEWLRLLWSYLKSSCDDLSLFSKWPLLPVGNSCLLKLVENSNVIRDDGWSENMSSLLKKVGCVFLRPDLPVEHPQLENFVQPSTAAGVLNAFLAVAGKPENIEALFCDASEGELHELRSYILQSKWFSEEHFENVHINIIKNLPMFESYRSRKLVSLSSPIKWFKPCGIHEELLDDVFVRTESDKESVILRRYLDIGEPSRVEFYKNHVLNCMAEFLSQQGVLSTIFHDLKLLIEEDISVKSALSTTSFVLAANGSWQPPSRLYDPRIPELREVLHKEVFFPSDKFTDTETLETLVNFGLRRTLGFTGMLDCARSVSLFNDSRHSETLSYGRKLLACLDTLSLKLSTQDEGNSNESHIAILHKNSGVEDGDVTCVESPRKDRSYLVDDLDINSFIGDFVDDKPEEEFWSEIKAIAWCPVCADPPLSGLPWLKSSNQVAPPSTVRPKSQMWMVSNSMHILDGECCSIYLQRKLGWLDCPAINVLSTQLVELSLFYSHLKSTSFAQPVLDAELQKGIPSLYSKLQEYVGCTNFVDLKSALDGVSWVWIGDDFVSPNVLAFDSPVKFMPYLYVVPSELSEFRDLLLELGVRLSFDVSDYLHVLQCLQNDVKGFPLSEDQLSFVHCVLEALADCCPEKPLFEASTTPLLVPDFSGVLMHVGNLVYNDAPWMENNTLVGKRFVHPNISNDLANRLGVQSLRCLSLVDDEMTKDLPCMDYARINELLDMHGDNDLLLFDLLELADCCKAKRLHLIFDRREHPRQSLLQHNLGEYQGPALVAILEGASLSREEVSSLQFLPPWRLRGNTLNYGLGLLSCYFICDLLSIISGDYFYMFDPRGLALAMPLTCSPAAKMFSLTGTNLTERFHDQFHPLFFGQNMPWSSSASTIIRMPLSSECLKGGLEFGLRRIKQINDRFLEHASRTLLFLKSVMQVSLSTWEEGNQESHLDYSVCIDSSSAIMRNPFSEKKWRKFQLSRLFSSSNAAIKLHVIDVIVNQGGARVVDRWLVVLCLGSGQTRNMALDRRYLAYNLTPVAGVAAHISRDGRPADICLMSSVMSPLPLSGGLKIPVTVLGYFLVCHNRGRCLFKYQDRESSTETWADAGNQLIEAWNQELMACVRDSYIELVLEIQRLKQDPSSSTIEPSAGRAISHLLKAYGDEIYSFWPMSNGNAPVSQPGDGSILVPTVLKADWECLVSQVIRPFYARVVDLPLWQLYSGNSVKAEEGMFLSQPGNGVGDNLLPATVCAFVKEHYPVFSVPWDLVTEIQAVGITVREVKPKMVRNLLRASSTSIVLQSVDTYVDVLEYCLSDILIAELFNSIGKSASVDHKNTNFLLREHHGGGGSSSTSTSVSYIHNFPALPAQNANSSGDAIEIMTSLGKAIFDFGRGVVEDIGKAGPLVQRNADAGSSNISYANVDQNLLLVVAELKGLPCPTATNHLTKLGASELWIGNKEQQALMKSLAAKFMHPKVLERSILSDIFSNSALQTLLKMQNFTIHLLASHMKLVFHDKWVSHVMGSNMVPWFSWENTSDSGGEGGPSPEWLRLFWKNFSGSLEDLLLFSDWPLIPAFLGRPILCRVRERNLVFIPPPITEAISVEGDLEIDATESVHISNSESVQTYISSLEVSKCKYPWLLSLLNHCNIPLFDTAFMDCAAPCNCLPPSGQSLGQVIASKLVAAKHAGYFPELASFTSSNRDELLSLFANDFLSNGSNYGREELEVLRSLPIYKTVVGSYTQLHGNDHCMIASNSFLKPFDGHCLTYSTDSIEFSLLLALGVSELHDQQILLRFGLPGFEGKPESEREDILIYLYANWQGLQLDSSVVEALKETKFVRNADEFCTDLSKPRDLFDPGDSLLTTVFSGERKRFPGERFGTDSWLHILRKTGLRTATEADVILECAKRVEFLGSECMKSRDMDDFEELTGFQNEVSMEIWTLGGSVIDAIFSNFAIFYGNNFCNLLGKIACIPAELGFPDVGGKKGGKRVLTSYSEAILSKDWPLAWSCAPILSRQSYIPPEYSWGSLQLRSPPAFSTVLKHLQIIGKSGGEDTLAHWPTTSGMMTIDEASCEVLKFLDKIWGAISASDIMELQRVPFIPAANGTRLVTANLLFARLTINLSPFAFELPALYLPFVKILKELRLQDTLSIASAKDILLNLQKVCGYQHLNPNELRAVLEILNFICDGTAEANMHDELNWASEAVVPDDGCRLVHAKSCVYIDSYGSRFVKCIDSSRLRFIHPDLPGRLCKILGIKKLSDVVIEELVHEEHLQTLEYIGSVPLVSIREKLLSRSFQSAVWTVLNSMAGYIPTINNLVLETIQNSLEAIAEKLQFVKCLHTRFLLLPKSVDITRTVEDSIIPECMGGSRHQRLYFVNSSKTCILIAEPPPFLSVYDVITVVVSQVLGSPTPIPIGSLFVCPGGSESAIVDILKLCSDKKEMEASIGRNTLLGKQILPQDALQVQFHPLRPFYSGEIVAWRSQNGEKLKYGRVPEDVRPSAGQALYRFKVETSPGEIQLLLSSQVFSFRSISMDTETSGVFLDDNHTVYHSTGLVEVPETSERAKPRSFQLQSGKELQYGRVSALEMVQAVNEMLSAVGINVDLEKQSLMQKTITLQEQLKDSQTALLLEQEKADEASKEADTAKAAWLCRVCLTAEVDVTIIPCGHVLCRRCSSAVSRCPFCRLQDSCRGGFSSLGPLLSGFCLAYENYIRPWLCIRVSSYVVYIDLASVNVPKTKKTYCKSKDCRKHTLHKVTQYKKGKDSLAAQGKRRYDRKQSGYGGQTKPVFHKKAKTTKKIVLRLQCQGCKHVSQHPIKRCKHFEIGGDKKGKGTSLF</sequence>
<dbReference type="InterPro" id="IPR001841">
    <property type="entry name" value="Znf_RING"/>
</dbReference>
<dbReference type="SUPFAM" id="SSF55874">
    <property type="entry name" value="ATPase domain of HSP90 chaperone/DNA topoisomerase II/histidine kinase"/>
    <property type="match status" value="2"/>
</dbReference>
<dbReference type="InterPro" id="IPR036890">
    <property type="entry name" value="HATPase_C_sf"/>
</dbReference>
<dbReference type="Pfam" id="PF25794">
    <property type="entry name" value="SACS"/>
    <property type="match status" value="3"/>
</dbReference>
<evidence type="ECO:0000313" key="7">
    <source>
        <dbReference type="EMBL" id="KAF3451002.1"/>
    </source>
</evidence>
<name>A0A8K0HE95_9ROSA</name>
<dbReference type="FunFam" id="3.10.450.80:FF:000001">
    <property type="entry name" value="60S ribosomal protein L44"/>
    <property type="match status" value="1"/>
</dbReference>
<dbReference type="GO" id="GO:0003735">
    <property type="term" value="F:structural constituent of ribosome"/>
    <property type="evidence" value="ECO:0007669"/>
    <property type="project" value="InterPro"/>
</dbReference>
<dbReference type="SUPFAM" id="SSF57850">
    <property type="entry name" value="RING/U-box"/>
    <property type="match status" value="1"/>
</dbReference>
<comment type="similarity">
    <text evidence="1 5">Belongs to the eukaryotic ribosomal protein eL42 family.</text>
</comment>
<evidence type="ECO:0000256" key="1">
    <source>
        <dbReference type="ARBA" id="ARBA00009364"/>
    </source>
</evidence>
<dbReference type="InterPro" id="IPR000552">
    <property type="entry name" value="Ribosomal_eL44"/>
</dbReference>
<accession>A0A8K0HE95</accession>
<dbReference type="OrthoDB" id="1262810at2759"/>
<dbReference type="PROSITE" id="PS50089">
    <property type="entry name" value="ZF_RING_2"/>
    <property type="match status" value="1"/>
</dbReference>
<dbReference type="Proteomes" id="UP000796880">
    <property type="component" value="Unassembled WGS sequence"/>
</dbReference>
<protein>
    <recommendedName>
        <fullName evidence="6">RING-type domain-containing protein</fullName>
    </recommendedName>
</protein>
<evidence type="ECO:0000259" key="6">
    <source>
        <dbReference type="PROSITE" id="PS50089"/>
    </source>
</evidence>
<dbReference type="Pfam" id="PF13920">
    <property type="entry name" value="zf-C3HC4_3"/>
    <property type="match status" value="1"/>
</dbReference>
<dbReference type="GO" id="GO:0008270">
    <property type="term" value="F:zinc ion binding"/>
    <property type="evidence" value="ECO:0007669"/>
    <property type="project" value="UniProtKB-KW"/>
</dbReference>
<keyword evidence="2 5" id="KW-0689">Ribosomal protein</keyword>
<keyword evidence="4" id="KW-0479">Metal-binding</keyword>
<dbReference type="GO" id="GO:1990904">
    <property type="term" value="C:ribonucleoprotein complex"/>
    <property type="evidence" value="ECO:0007669"/>
    <property type="project" value="UniProtKB-KW"/>
</dbReference>
<dbReference type="PANTHER" id="PTHR15600">
    <property type="entry name" value="SACSIN"/>
    <property type="match status" value="1"/>
</dbReference>
<evidence type="ECO:0000256" key="2">
    <source>
        <dbReference type="ARBA" id="ARBA00022980"/>
    </source>
</evidence>
<gene>
    <name evidence="7" type="ORF">FNV43_RR07091</name>
</gene>
<dbReference type="GO" id="GO:0005840">
    <property type="term" value="C:ribosome"/>
    <property type="evidence" value="ECO:0007669"/>
    <property type="project" value="UniProtKB-KW"/>
</dbReference>
<dbReference type="NCBIfam" id="NF047352">
    <property type="entry name" value="P_loop_sacsin"/>
    <property type="match status" value="2"/>
</dbReference>
<comment type="caution">
    <text evidence="7">The sequence shown here is derived from an EMBL/GenBank/DDBJ whole genome shotgun (WGS) entry which is preliminary data.</text>
</comment>
<dbReference type="InterPro" id="IPR053708">
    <property type="entry name" value="Ribosomal_LSU_eL42"/>
</dbReference>
<dbReference type="SUPFAM" id="SSF57829">
    <property type="entry name" value="Zn-binding ribosomal proteins"/>
    <property type="match status" value="1"/>
</dbReference>
<dbReference type="Gene3D" id="3.10.450.80">
    <property type="match status" value="1"/>
</dbReference>
<keyword evidence="4" id="KW-0863">Zinc-finger</keyword>
<evidence type="ECO:0000256" key="3">
    <source>
        <dbReference type="ARBA" id="ARBA00023274"/>
    </source>
</evidence>
<dbReference type="InterPro" id="IPR013083">
    <property type="entry name" value="Znf_RING/FYVE/PHD"/>
</dbReference>
<keyword evidence="4" id="KW-0862">Zinc</keyword>
<keyword evidence="8" id="KW-1185">Reference proteome</keyword>
<dbReference type="EMBL" id="VOIH02000003">
    <property type="protein sequence ID" value="KAF3451002.1"/>
    <property type="molecule type" value="Genomic_DNA"/>
</dbReference>
<dbReference type="Gene3D" id="3.30.40.10">
    <property type="entry name" value="Zinc/RING finger domain, C3HC4 (zinc finger)"/>
    <property type="match status" value="1"/>
</dbReference>
<dbReference type="InterPro" id="IPR058210">
    <property type="entry name" value="SACS/Nov_dom"/>
</dbReference>
<keyword evidence="3 5" id="KW-0687">Ribonucleoprotein</keyword>
<evidence type="ECO:0000313" key="8">
    <source>
        <dbReference type="Proteomes" id="UP000796880"/>
    </source>
</evidence>
<dbReference type="Pfam" id="PF00935">
    <property type="entry name" value="Ribosomal_L44"/>
    <property type="match status" value="1"/>
</dbReference>
<dbReference type="GO" id="GO:0030544">
    <property type="term" value="F:Hsp70 protein binding"/>
    <property type="evidence" value="ECO:0007669"/>
    <property type="project" value="TreeGrafter"/>
</dbReference>
<dbReference type="PROSITE" id="PS01172">
    <property type="entry name" value="RIBOSOMAL_L44E"/>
    <property type="match status" value="1"/>
</dbReference>
<dbReference type="InterPro" id="IPR052972">
    <property type="entry name" value="Sacsin_chaperone_reg"/>
</dbReference>
<dbReference type="GO" id="GO:0006412">
    <property type="term" value="P:translation"/>
    <property type="evidence" value="ECO:0007669"/>
    <property type="project" value="InterPro"/>
</dbReference>
<organism evidence="7 8">
    <name type="scientific">Rhamnella rubrinervis</name>
    <dbReference type="NCBI Taxonomy" id="2594499"/>
    <lineage>
        <taxon>Eukaryota</taxon>
        <taxon>Viridiplantae</taxon>
        <taxon>Streptophyta</taxon>
        <taxon>Embryophyta</taxon>
        <taxon>Tracheophyta</taxon>
        <taxon>Spermatophyta</taxon>
        <taxon>Magnoliopsida</taxon>
        <taxon>eudicotyledons</taxon>
        <taxon>Gunneridae</taxon>
        <taxon>Pentapetalae</taxon>
        <taxon>rosids</taxon>
        <taxon>fabids</taxon>
        <taxon>Rosales</taxon>
        <taxon>Rhamnaceae</taxon>
        <taxon>rhamnoid group</taxon>
        <taxon>Rhamneae</taxon>
        <taxon>Rhamnella</taxon>
    </lineage>
</organism>
<dbReference type="PANTHER" id="PTHR15600:SF42">
    <property type="entry name" value="SACSIN"/>
    <property type="match status" value="1"/>
</dbReference>
<dbReference type="SMART" id="SM00184">
    <property type="entry name" value="RING"/>
    <property type="match status" value="2"/>
</dbReference>
<evidence type="ECO:0000256" key="5">
    <source>
        <dbReference type="RuleBase" id="RU000666"/>
    </source>
</evidence>